<dbReference type="PROSITE" id="PS51554">
    <property type="entry name" value="PFL"/>
    <property type="match status" value="1"/>
</dbReference>
<dbReference type="PANTHER" id="PTHR43641:SF2">
    <property type="entry name" value="DEHYDRATASE YBIW-RELATED"/>
    <property type="match status" value="1"/>
</dbReference>
<dbReference type="GO" id="GO:0016740">
    <property type="term" value="F:transferase activity"/>
    <property type="evidence" value="ECO:0007669"/>
    <property type="project" value="UniProtKB-KW"/>
</dbReference>
<evidence type="ECO:0000313" key="2">
    <source>
        <dbReference type="EMBL" id="VYT60256.1"/>
    </source>
</evidence>
<protein>
    <submittedName>
        <fullName evidence="2">Putative formate acetyltransferase 2</fullName>
    </submittedName>
</protein>
<dbReference type="GO" id="GO:0005829">
    <property type="term" value="C:cytosol"/>
    <property type="evidence" value="ECO:0007669"/>
    <property type="project" value="TreeGrafter"/>
</dbReference>
<dbReference type="SUPFAM" id="SSF51998">
    <property type="entry name" value="PFL-like glycyl radical enzymes"/>
    <property type="match status" value="1"/>
</dbReference>
<dbReference type="RefSeq" id="WP_118232527.1">
    <property type="nucleotide sequence ID" value="NZ_CACRTL010000011.1"/>
</dbReference>
<organism evidence="2">
    <name type="scientific">Thomasclavelia ramosa</name>
    <dbReference type="NCBI Taxonomy" id="1547"/>
    <lineage>
        <taxon>Bacteria</taxon>
        <taxon>Bacillati</taxon>
        <taxon>Bacillota</taxon>
        <taxon>Erysipelotrichia</taxon>
        <taxon>Erysipelotrichales</taxon>
        <taxon>Coprobacillaceae</taxon>
        <taxon>Thomasclavelia</taxon>
    </lineage>
</organism>
<dbReference type="InterPro" id="IPR004184">
    <property type="entry name" value="PFL_dom"/>
</dbReference>
<dbReference type="PANTHER" id="PTHR43641">
    <property type="entry name" value="FORMATE ACETYLTRANSFERASE 3-RELATED"/>
    <property type="match status" value="1"/>
</dbReference>
<name>A0A6N2Y2T2_9FIRM</name>
<dbReference type="EMBL" id="CACRTL010000011">
    <property type="protein sequence ID" value="VYT60256.1"/>
    <property type="molecule type" value="Genomic_DNA"/>
</dbReference>
<dbReference type="Gene3D" id="3.20.70.20">
    <property type="match status" value="1"/>
</dbReference>
<gene>
    <name evidence="2" type="ORF">CRLFYP8_01441</name>
</gene>
<feature type="domain" description="PFL" evidence="1">
    <location>
        <begin position="1"/>
        <end position="411"/>
    </location>
</feature>
<reference evidence="2" key="1">
    <citation type="submission" date="2019-11" db="EMBL/GenBank/DDBJ databases">
        <authorList>
            <person name="Feng L."/>
        </authorList>
    </citation>
    <scope>NUCLEOTIDE SEQUENCE</scope>
    <source>
        <strain evidence="2">CramosumLFYP8</strain>
    </source>
</reference>
<evidence type="ECO:0000259" key="1">
    <source>
        <dbReference type="PROSITE" id="PS51554"/>
    </source>
</evidence>
<keyword evidence="2" id="KW-0808">Transferase</keyword>
<dbReference type="Pfam" id="PF02901">
    <property type="entry name" value="PFL-like"/>
    <property type="match status" value="1"/>
</dbReference>
<accession>A0A6N2Y2T2</accession>
<dbReference type="InterPro" id="IPR051215">
    <property type="entry name" value="GRE"/>
</dbReference>
<dbReference type="AlphaFoldDB" id="A0A6N2Y2T2"/>
<proteinExistence type="predicted"/>
<sequence>MNEIQYLKEFTRLYKENSHDKYNREVECHFFMHKENRTKITSDDYFLSCFPSAICGFGSRNTNFIYNCKLERLAKLIEGTHDVEKEELEELYTFWADENDKERLRRYYPNDIKELMPYDDFENDYYTAYPLYRLGGAYLDFEKLFDLGIDGLIHEIDSQPLNSFLRACKKSLIYLKELIKLYRDDAMDINPELAYTLNELLEHRPQNMKEAIQLMWIYVGVSEIRNYGRMDNQLARFLDDEQDAYKNIAEYFKVIRQRNTIYNGRIILGGEGRHDLEKANKICSIALKVMKDLHLTEPQLTLRWSKDMPDSIFDNAIDCIESGCSYPLLYNDTVNIKNIKESMNVSYKEAVDYVPLGCGEYVLDHKSIGSPNGIINLAKVLEGLVNDGKCMNLVVGATGKDRNNTIGGHKA</sequence>